<organism evidence="1">
    <name type="scientific">viral metagenome</name>
    <dbReference type="NCBI Taxonomy" id="1070528"/>
    <lineage>
        <taxon>unclassified sequences</taxon>
        <taxon>metagenomes</taxon>
        <taxon>organismal metagenomes</taxon>
    </lineage>
</organism>
<evidence type="ECO:0000313" key="1">
    <source>
        <dbReference type="EMBL" id="QJA70621.1"/>
    </source>
</evidence>
<protein>
    <submittedName>
        <fullName evidence="1">Uncharacterized protein</fullName>
    </submittedName>
</protein>
<name>A0A6M3JNM6_9ZZZZ</name>
<gene>
    <name evidence="1" type="ORF">MM415A03636_0013</name>
</gene>
<reference evidence="1" key="1">
    <citation type="submission" date="2020-03" db="EMBL/GenBank/DDBJ databases">
        <title>The deep terrestrial virosphere.</title>
        <authorList>
            <person name="Holmfeldt K."/>
            <person name="Nilsson E."/>
            <person name="Simone D."/>
            <person name="Lopez-Fernandez M."/>
            <person name="Wu X."/>
            <person name="de Brujin I."/>
            <person name="Lundin D."/>
            <person name="Andersson A."/>
            <person name="Bertilsson S."/>
            <person name="Dopson M."/>
        </authorList>
    </citation>
    <scope>NUCLEOTIDE SEQUENCE</scope>
    <source>
        <strain evidence="1">MM415A03636</strain>
    </source>
</reference>
<proteinExistence type="predicted"/>
<dbReference type="AlphaFoldDB" id="A0A6M3JNM6"/>
<dbReference type="EMBL" id="MT141807">
    <property type="protein sequence ID" value="QJA70621.1"/>
    <property type="molecule type" value="Genomic_DNA"/>
</dbReference>
<sequence>MELIRYSINEAEIKKLLVFADKIQDLTANNLNLKSKKARILYGETIGAIQAVEATLRLEIKGL</sequence>
<accession>A0A6M3JNM6</accession>